<dbReference type="RefSeq" id="XP_053022149.1">
    <property type="nucleotide sequence ID" value="XM_053170916.1"/>
</dbReference>
<reference evidence="1" key="1">
    <citation type="submission" date="2022-10" db="EMBL/GenBank/DDBJ databases">
        <title>Puccinia triticina Genome sequencing and assembly.</title>
        <authorList>
            <person name="Li C."/>
        </authorList>
    </citation>
    <scope>NUCLEOTIDE SEQUENCE</scope>
    <source>
        <strain evidence="1">Pt15</strain>
    </source>
</reference>
<keyword evidence="2" id="KW-1185">Reference proteome</keyword>
<gene>
    <name evidence="1" type="ORF">PtA15_7A320</name>
</gene>
<dbReference type="EMBL" id="CP110427">
    <property type="protein sequence ID" value="WAQ86594.1"/>
    <property type="molecule type" value="Genomic_DNA"/>
</dbReference>
<evidence type="ECO:0000313" key="2">
    <source>
        <dbReference type="Proteomes" id="UP001164743"/>
    </source>
</evidence>
<dbReference type="InterPro" id="IPR035441">
    <property type="entry name" value="TFIIS/LEDGF_dom_sf"/>
</dbReference>
<protein>
    <submittedName>
        <fullName evidence="1">Uncharacterized protein</fullName>
    </submittedName>
</protein>
<dbReference type="Gene3D" id="1.20.930.10">
    <property type="entry name" value="Conserved domain common to transcription factors TFIIS, elongin A, CRSP70"/>
    <property type="match status" value="1"/>
</dbReference>
<proteinExistence type="predicted"/>
<accession>A0ABY7CN02</accession>
<dbReference type="Proteomes" id="UP001164743">
    <property type="component" value="Chromosome 7A"/>
</dbReference>
<evidence type="ECO:0000313" key="1">
    <source>
        <dbReference type="EMBL" id="WAQ86594.1"/>
    </source>
</evidence>
<organism evidence="1 2">
    <name type="scientific">Puccinia triticina</name>
    <dbReference type="NCBI Taxonomy" id="208348"/>
    <lineage>
        <taxon>Eukaryota</taxon>
        <taxon>Fungi</taxon>
        <taxon>Dikarya</taxon>
        <taxon>Basidiomycota</taxon>
        <taxon>Pucciniomycotina</taxon>
        <taxon>Pucciniomycetes</taxon>
        <taxon>Pucciniales</taxon>
        <taxon>Pucciniaceae</taxon>
        <taxon>Puccinia</taxon>
    </lineage>
</organism>
<dbReference type="GeneID" id="77811811"/>
<name>A0ABY7CN02_9BASI</name>
<sequence length="114" mass="12700">MLNEVEKHNQESEERRQATEKLMMLPIVTSVMRKYSAFPHYHSKTSASLLSSHPPAILNNGVLEAVKKCIKPPPDLGVPALNIQHELLKLLEKVSLCPILPSLFTTKSVPVHPS</sequence>